<dbReference type="PANTHER" id="PTHR12935">
    <property type="entry name" value="GAMMA-GLUTAMYLCYCLOTRANSFERASE"/>
    <property type="match status" value="1"/>
</dbReference>
<organism evidence="7 8">
    <name type="scientific">Cryphonectria parasitica (strain ATCC 38755 / EP155)</name>
    <dbReference type="NCBI Taxonomy" id="660469"/>
    <lineage>
        <taxon>Eukaryota</taxon>
        <taxon>Fungi</taxon>
        <taxon>Dikarya</taxon>
        <taxon>Ascomycota</taxon>
        <taxon>Pezizomycotina</taxon>
        <taxon>Sordariomycetes</taxon>
        <taxon>Sordariomycetidae</taxon>
        <taxon>Diaporthales</taxon>
        <taxon>Cryphonectriaceae</taxon>
        <taxon>Cryphonectria-Endothia species complex</taxon>
        <taxon>Cryphonectria</taxon>
    </lineage>
</organism>
<feature type="non-terminal residue" evidence="7">
    <location>
        <position position="1"/>
    </location>
</feature>
<feature type="binding site" evidence="4">
    <location>
        <begin position="49"/>
        <end position="54"/>
    </location>
    <ligand>
        <name>substrate</name>
    </ligand>
</feature>
<dbReference type="PANTHER" id="PTHR12935:SF0">
    <property type="entry name" value="GAMMA-GLUTAMYLCYCLOTRANSFERASE"/>
    <property type="match status" value="1"/>
</dbReference>
<feature type="transmembrane region" description="Helical" evidence="6">
    <location>
        <begin position="327"/>
        <end position="346"/>
    </location>
</feature>
<keyword evidence="6" id="KW-0472">Membrane</keyword>
<proteinExistence type="predicted"/>
<protein>
    <recommendedName>
        <fullName evidence="1">gamma-glutamylcyclotransferase</fullName>
        <ecNumber evidence="1">4.3.2.9</ecNumber>
    </recommendedName>
</protein>
<feature type="transmembrane region" description="Helical" evidence="6">
    <location>
        <begin position="296"/>
        <end position="315"/>
    </location>
</feature>
<dbReference type="Proteomes" id="UP000803844">
    <property type="component" value="Unassembled WGS sequence"/>
</dbReference>
<keyword evidence="6" id="KW-1133">Transmembrane helix</keyword>
<evidence type="ECO:0000313" key="8">
    <source>
        <dbReference type="Proteomes" id="UP000803844"/>
    </source>
</evidence>
<feature type="compositionally biased region" description="Acidic residues" evidence="5">
    <location>
        <begin position="211"/>
        <end position="231"/>
    </location>
</feature>
<reference evidence="7" key="1">
    <citation type="journal article" date="2020" name="Phytopathology">
        <title>Genome sequence of the chestnut blight fungus Cryphonectria parasitica EP155: A fundamental resource for an archetypical invasive plant pathogen.</title>
        <authorList>
            <person name="Crouch J.A."/>
            <person name="Dawe A."/>
            <person name="Aerts A."/>
            <person name="Barry K."/>
            <person name="Churchill A.C.L."/>
            <person name="Grimwood J."/>
            <person name="Hillman B."/>
            <person name="Milgroom M.G."/>
            <person name="Pangilinan J."/>
            <person name="Smith M."/>
            <person name="Salamov A."/>
            <person name="Schmutz J."/>
            <person name="Yadav J."/>
            <person name="Grigoriev I.V."/>
            <person name="Nuss D."/>
        </authorList>
    </citation>
    <scope>NUCLEOTIDE SEQUENCE</scope>
    <source>
        <strain evidence="7">EP155</strain>
    </source>
</reference>
<dbReference type="InterPro" id="IPR017939">
    <property type="entry name" value="G-Glutamylcylcotransferase"/>
</dbReference>
<evidence type="ECO:0000256" key="2">
    <source>
        <dbReference type="ARBA" id="ARBA00023239"/>
    </source>
</evidence>
<evidence type="ECO:0000256" key="1">
    <source>
        <dbReference type="ARBA" id="ARBA00012346"/>
    </source>
</evidence>
<dbReference type="EMBL" id="MU032350">
    <property type="protein sequence ID" value="KAF3762813.1"/>
    <property type="molecule type" value="Genomic_DNA"/>
</dbReference>
<feature type="region of interest" description="Disordered" evidence="5">
    <location>
        <begin position="204"/>
        <end position="232"/>
    </location>
</feature>
<keyword evidence="8" id="KW-1185">Reference proteome</keyword>
<evidence type="ECO:0000313" key="7">
    <source>
        <dbReference type="EMBL" id="KAF3762813.1"/>
    </source>
</evidence>
<keyword evidence="6" id="KW-0812">Transmembrane</keyword>
<feature type="non-terminal residue" evidence="7">
    <location>
        <position position="362"/>
    </location>
</feature>
<feature type="active site" description="Proton acceptor" evidence="3">
    <location>
        <position position="159"/>
    </location>
</feature>
<name>A0A9P5CL89_CRYP1</name>
<dbReference type="GeneID" id="63833018"/>
<dbReference type="RefSeq" id="XP_040773792.1">
    <property type="nucleotide sequence ID" value="XM_040915889.1"/>
</dbReference>
<sequence>YPPVSSLGRTSYDRLARASPKPCPEEPLPSSSPLAAPYLADATSSTVLYLAYGSNLCAQTFLGQRGIRPLSAVNVSAPSLRLTFDLPGIAYKEPCFANTAPRKIPKPPKIPPGLPDPPAVVIPHPPPGRVPGDPQWDGGLIGVVYEVTPEDYAKIVKTEGGGSSYQDILVPCIPIPTRPPGIPEDPPYPGLPKPFLAHTLYAPRLPKKPEDGDDGNNDDGDDSDGDDDDDGPLDRLKDWWKKLLLQPVRPDPEYAQPSARYLKLIVDGAAEHDLPVEYQRYLASLQPYTITTRLQALGQFLFLALVGPWLALYLGLSRVLADDNGRVPVWLGLVMDTFFHLTWGLYDRWFKPLFGDGERTVE</sequence>
<gene>
    <name evidence="7" type="ORF">M406DRAFT_231949</name>
</gene>
<evidence type="ECO:0000256" key="3">
    <source>
        <dbReference type="PIRSR" id="PIRSR617939-1"/>
    </source>
</evidence>
<dbReference type="AlphaFoldDB" id="A0A9P5CL89"/>
<feature type="region of interest" description="Disordered" evidence="5">
    <location>
        <begin position="1"/>
        <end position="30"/>
    </location>
</feature>
<dbReference type="OrthoDB" id="2017317at2759"/>
<evidence type="ECO:0000256" key="5">
    <source>
        <dbReference type="SAM" id="MobiDB-lite"/>
    </source>
</evidence>
<dbReference type="EC" id="4.3.2.9" evidence="1"/>
<accession>A0A9P5CL89</accession>
<keyword evidence="2" id="KW-0456">Lyase</keyword>
<dbReference type="Gene3D" id="3.10.490.10">
    <property type="entry name" value="Gamma-glutamyl cyclotransferase-like"/>
    <property type="match status" value="1"/>
</dbReference>
<feature type="binding site" evidence="4">
    <location>
        <position position="261"/>
    </location>
    <ligand>
        <name>substrate</name>
    </ligand>
</feature>
<dbReference type="GO" id="GO:0003839">
    <property type="term" value="F:gamma-glutamylcyclotransferase activity"/>
    <property type="evidence" value="ECO:0007669"/>
    <property type="project" value="UniProtKB-EC"/>
</dbReference>
<evidence type="ECO:0000256" key="4">
    <source>
        <dbReference type="PIRSR" id="PIRSR617939-2"/>
    </source>
</evidence>
<evidence type="ECO:0000256" key="6">
    <source>
        <dbReference type="SAM" id="Phobius"/>
    </source>
</evidence>
<comment type="caution">
    <text evidence="7">The sequence shown here is derived from an EMBL/GenBank/DDBJ whole genome shotgun (WGS) entry which is preliminary data.</text>
</comment>